<organism evidence="2 3">
    <name type="scientific">Mycolicibacterium hassiacum (strain DSM 44199 / CIP 105218 / JCM 12690 / 3849)</name>
    <name type="common">Mycobacterium hassiacum</name>
    <dbReference type="NCBI Taxonomy" id="1122247"/>
    <lineage>
        <taxon>Bacteria</taxon>
        <taxon>Bacillati</taxon>
        <taxon>Actinomycetota</taxon>
        <taxon>Actinomycetes</taxon>
        <taxon>Mycobacteriales</taxon>
        <taxon>Mycobacteriaceae</taxon>
        <taxon>Mycolicibacterium</taxon>
    </lineage>
</organism>
<dbReference type="PATRIC" id="fig|1122247.3.peg.3682"/>
<proteinExistence type="predicted"/>
<gene>
    <name evidence="2" type="ORF">C731_3840</name>
</gene>
<dbReference type="AlphaFoldDB" id="K5B7Q3"/>
<feature type="region of interest" description="Disordered" evidence="1">
    <location>
        <begin position="1"/>
        <end position="85"/>
    </location>
</feature>
<accession>K5B7Q3</accession>
<feature type="compositionally biased region" description="Low complexity" evidence="1">
    <location>
        <begin position="72"/>
        <end position="85"/>
    </location>
</feature>
<keyword evidence="3" id="KW-1185">Reference proteome</keyword>
<evidence type="ECO:0000313" key="3">
    <source>
        <dbReference type="Proteomes" id="UP000006265"/>
    </source>
</evidence>
<feature type="compositionally biased region" description="Gly residues" evidence="1">
    <location>
        <begin position="1"/>
        <end position="17"/>
    </location>
</feature>
<evidence type="ECO:0000256" key="1">
    <source>
        <dbReference type="SAM" id="MobiDB-lite"/>
    </source>
</evidence>
<comment type="caution">
    <text evidence="2">The sequence shown here is derived from an EMBL/GenBank/DDBJ whole genome shotgun (WGS) entry which is preliminary data.</text>
</comment>
<dbReference type="EMBL" id="AMRA01000102">
    <property type="protein sequence ID" value="EKF22348.1"/>
    <property type="molecule type" value="Genomic_DNA"/>
</dbReference>
<protein>
    <submittedName>
        <fullName evidence="2">Uncharacterized protein</fullName>
    </submittedName>
</protein>
<feature type="compositionally biased region" description="Basic residues" evidence="1">
    <location>
        <begin position="43"/>
        <end position="52"/>
    </location>
</feature>
<dbReference type="Proteomes" id="UP000006265">
    <property type="component" value="Unassembled WGS sequence"/>
</dbReference>
<name>K5B7Q3_MYCHD</name>
<sequence length="122" mass="12455">MRSPGRGGGVAGPGGLTGRRVTGLRVAGRRGAGSRTGQAGSRRVGRTARRVGVRASGIGIVGVRDGPPPATTDPTPSAKASAPTRPIYRADPLLAERCARCLPMVAPPAVSTRAHRYRPRAG</sequence>
<evidence type="ECO:0000313" key="2">
    <source>
        <dbReference type="EMBL" id="EKF22348.1"/>
    </source>
</evidence>
<reference evidence="2 3" key="1">
    <citation type="journal article" date="2012" name="J. Bacteriol.">
        <title>Genome sequence of Mycobacterium hassiacum DSM 44199, a rare source of heat-stable mycobacterial proteins.</title>
        <authorList>
            <person name="Tiago I."/>
            <person name="Maranha A."/>
            <person name="Mendes V."/>
            <person name="Alarico S."/>
            <person name="Moynihan P.J."/>
            <person name="Clarke A.J."/>
            <person name="Macedo-Ribeiro S."/>
            <person name="Pereira P.J."/>
            <person name="Empadinhas N."/>
        </authorList>
    </citation>
    <scope>NUCLEOTIDE SEQUENCE [LARGE SCALE GENOMIC DNA]</scope>
    <source>
        <strain evidence="3">DSM 44199 / CIP 105218 / JCM 12690 / 3849</strain>
    </source>
</reference>